<sequence length="240" mass="27228">MASVEQVALSLGTLNLSDTTKKSKRNRKRKSKTAGQTPPSPQPSGTTQDDVTLSPIDLFFARHSNYTHNRTALVQAEFKRLAGCYGWKPVKTDGPNMFGQKRIEFANAVLEEYEMELEGETLVQQLVFQCVELGATVEQRTKLTSKTQCKKFLKAINVNIFDVINARRSGQAIRTFSTYKDLKKYTGRRGKYRSFPKQCAKKSDVMEMLLECFAFPNGGFAKIFDKVEEEVEEEDWEIVA</sequence>
<feature type="region of interest" description="Disordered" evidence="1">
    <location>
        <begin position="15"/>
        <end position="50"/>
    </location>
</feature>
<evidence type="ECO:0000256" key="1">
    <source>
        <dbReference type="SAM" id="MobiDB-lite"/>
    </source>
</evidence>
<accession>A0A3N4HB43</accession>
<dbReference type="EMBL" id="ML119906">
    <property type="protein sequence ID" value="RPA71699.1"/>
    <property type="molecule type" value="Genomic_DNA"/>
</dbReference>
<keyword evidence="3" id="KW-1185">Reference proteome</keyword>
<feature type="compositionally biased region" description="Low complexity" evidence="1">
    <location>
        <begin position="33"/>
        <end position="48"/>
    </location>
</feature>
<organism evidence="2 3">
    <name type="scientific">Ascobolus immersus RN42</name>
    <dbReference type="NCBI Taxonomy" id="1160509"/>
    <lineage>
        <taxon>Eukaryota</taxon>
        <taxon>Fungi</taxon>
        <taxon>Dikarya</taxon>
        <taxon>Ascomycota</taxon>
        <taxon>Pezizomycotina</taxon>
        <taxon>Pezizomycetes</taxon>
        <taxon>Pezizales</taxon>
        <taxon>Ascobolaceae</taxon>
        <taxon>Ascobolus</taxon>
    </lineage>
</organism>
<proteinExistence type="predicted"/>
<dbReference type="STRING" id="1160509.A0A3N4HB43"/>
<dbReference type="PANTHER" id="PTHR38846:SF1">
    <property type="entry name" value="C3H1-TYPE DOMAIN-CONTAINING PROTEIN"/>
    <property type="match status" value="1"/>
</dbReference>
<dbReference type="AlphaFoldDB" id="A0A3N4HB43"/>
<dbReference type="PANTHER" id="PTHR38846">
    <property type="entry name" value="C3H1-TYPE DOMAIN-CONTAINING PROTEIN"/>
    <property type="match status" value="1"/>
</dbReference>
<evidence type="ECO:0000313" key="2">
    <source>
        <dbReference type="EMBL" id="RPA71699.1"/>
    </source>
</evidence>
<feature type="compositionally biased region" description="Basic residues" evidence="1">
    <location>
        <begin position="22"/>
        <end position="32"/>
    </location>
</feature>
<protein>
    <submittedName>
        <fullName evidence="2">Uncharacterized protein</fullName>
    </submittedName>
</protein>
<dbReference type="OrthoDB" id="6105938at2759"/>
<gene>
    <name evidence="2" type="ORF">BJ508DRAFT_335782</name>
</gene>
<dbReference type="Proteomes" id="UP000275078">
    <property type="component" value="Unassembled WGS sequence"/>
</dbReference>
<reference evidence="2 3" key="1">
    <citation type="journal article" date="2018" name="Nat. Ecol. Evol.">
        <title>Pezizomycetes genomes reveal the molecular basis of ectomycorrhizal truffle lifestyle.</title>
        <authorList>
            <person name="Murat C."/>
            <person name="Payen T."/>
            <person name="Noel B."/>
            <person name="Kuo A."/>
            <person name="Morin E."/>
            <person name="Chen J."/>
            <person name="Kohler A."/>
            <person name="Krizsan K."/>
            <person name="Balestrini R."/>
            <person name="Da Silva C."/>
            <person name="Montanini B."/>
            <person name="Hainaut M."/>
            <person name="Levati E."/>
            <person name="Barry K.W."/>
            <person name="Belfiori B."/>
            <person name="Cichocki N."/>
            <person name="Clum A."/>
            <person name="Dockter R.B."/>
            <person name="Fauchery L."/>
            <person name="Guy J."/>
            <person name="Iotti M."/>
            <person name="Le Tacon F."/>
            <person name="Lindquist E.A."/>
            <person name="Lipzen A."/>
            <person name="Malagnac F."/>
            <person name="Mello A."/>
            <person name="Molinier V."/>
            <person name="Miyauchi S."/>
            <person name="Poulain J."/>
            <person name="Riccioni C."/>
            <person name="Rubini A."/>
            <person name="Sitrit Y."/>
            <person name="Splivallo R."/>
            <person name="Traeger S."/>
            <person name="Wang M."/>
            <person name="Zifcakova L."/>
            <person name="Wipf D."/>
            <person name="Zambonelli A."/>
            <person name="Paolocci F."/>
            <person name="Nowrousian M."/>
            <person name="Ottonello S."/>
            <person name="Baldrian P."/>
            <person name="Spatafora J.W."/>
            <person name="Henrissat B."/>
            <person name="Nagy L.G."/>
            <person name="Aury J.M."/>
            <person name="Wincker P."/>
            <person name="Grigoriev I.V."/>
            <person name="Bonfante P."/>
            <person name="Martin F.M."/>
        </authorList>
    </citation>
    <scope>NUCLEOTIDE SEQUENCE [LARGE SCALE GENOMIC DNA]</scope>
    <source>
        <strain evidence="2 3">RN42</strain>
    </source>
</reference>
<name>A0A3N4HB43_ASCIM</name>
<evidence type="ECO:0000313" key="3">
    <source>
        <dbReference type="Proteomes" id="UP000275078"/>
    </source>
</evidence>